<gene>
    <name evidence="1" type="ORF">FOA19_08555</name>
</gene>
<dbReference type="EMBL" id="VKKY01000001">
    <property type="protein sequence ID" value="KAA3440684.1"/>
    <property type="molecule type" value="Genomic_DNA"/>
</dbReference>
<evidence type="ECO:0000313" key="2">
    <source>
        <dbReference type="Proteomes" id="UP000324133"/>
    </source>
</evidence>
<comment type="caution">
    <text evidence="1">The sequence shown here is derived from an EMBL/GenBank/DDBJ whole genome shotgun (WGS) entry which is preliminary data.</text>
</comment>
<dbReference type="AlphaFoldDB" id="A0A5B6TJ30"/>
<accession>A0A5B6TJ30</accession>
<reference evidence="1 2" key="1">
    <citation type="submission" date="2019-07" db="EMBL/GenBank/DDBJ databases">
        <title>Rufibacter sp. nov., isolated from lake sediment.</title>
        <authorList>
            <person name="Qu J.-H."/>
        </authorList>
    </citation>
    <scope>NUCLEOTIDE SEQUENCE [LARGE SCALE GENOMIC DNA]</scope>
    <source>
        <strain evidence="1 2">NBS58-1</strain>
    </source>
</reference>
<evidence type="ECO:0000313" key="1">
    <source>
        <dbReference type="EMBL" id="KAA3440684.1"/>
    </source>
</evidence>
<organism evidence="1 2">
    <name type="scientific">Rufibacter hautae</name>
    <dbReference type="NCBI Taxonomy" id="2595005"/>
    <lineage>
        <taxon>Bacteria</taxon>
        <taxon>Pseudomonadati</taxon>
        <taxon>Bacteroidota</taxon>
        <taxon>Cytophagia</taxon>
        <taxon>Cytophagales</taxon>
        <taxon>Hymenobacteraceae</taxon>
        <taxon>Rufibacter</taxon>
    </lineage>
</organism>
<dbReference type="RefSeq" id="WP_149090314.1">
    <property type="nucleotide sequence ID" value="NZ_VKKY01000001.1"/>
</dbReference>
<sequence length="152" mass="17139">MDLDCQKSPYTNIFVDASLQAVHIACEGLVPSDTFRRTLLYVMELIKSNNLLACIYDIRQLKSIPPQDQDWFIDEVLPLLMDAPIRKVAVLEAANGTNLLDLNQLVYSKYLSIPFELQYFEDVASALEWVSKTTPLENNPLTSSRKSLASAL</sequence>
<evidence type="ECO:0008006" key="3">
    <source>
        <dbReference type="Google" id="ProtNLM"/>
    </source>
</evidence>
<keyword evidence="2" id="KW-1185">Reference proteome</keyword>
<name>A0A5B6TJ30_9BACT</name>
<dbReference type="OrthoDB" id="894273at2"/>
<proteinExistence type="predicted"/>
<protein>
    <recommendedName>
        <fullName evidence="3">STAS/SEC14 domain-containing protein</fullName>
    </recommendedName>
</protein>
<dbReference type="Proteomes" id="UP000324133">
    <property type="component" value="Unassembled WGS sequence"/>
</dbReference>